<feature type="region of interest" description="Disordered" evidence="1">
    <location>
        <begin position="342"/>
        <end position="380"/>
    </location>
</feature>
<reference evidence="3" key="1">
    <citation type="submission" date="2020-02" db="EMBL/GenBank/DDBJ databases">
        <authorList>
            <person name="Meier V. D."/>
        </authorList>
    </citation>
    <scope>NUCLEOTIDE SEQUENCE</scope>
    <source>
        <strain evidence="3">AVDCRST_MAG87</strain>
    </source>
</reference>
<keyword evidence="2" id="KW-0472">Membrane</keyword>
<evidence type="ECO:0000313" key="3">
    <source>
        <dbReference type="EMBL" id="CAA9579276.1"/>
    </source>
</evidence>
<evidence type="ECO:0000256" key="2">
    <source>
        <dbReference type="SAM" id="Phobius"/>
    </source>
</evidence>
<evidence type="ECO:0000256" key="1">
    <source>
        <dbReference type="SAM" id="MobiDB-lite"/>
    </source>
</evidence>
<evidence type="ECO:0008006" key="4">
    <source>
        <dbReference type="Google" id="ProtNLM"/>
    </source>
</evidence>
<organism evidence="3">
    <name type="scientific">uncultured Thermomicrobiales bacterium</name>
    <dbReference type="NCBI Taxonomy" id="1645740"/>
    <lineage>
        <taxon>Bacteria</taxon>
        <taxon>Pseudomonadati</taxon>
        <taxon>Thermomicrobiota</taxon>
        <taxon>Thermomicrobia</taxon>
        <taxon>Thermomicrobiales</taxon>
        <taxon>environmental samples</taxon>
    </lineage>
</organism>
<keyword evidence="2" id="KW-0812">Transmembrane</keyword>
<protein>
    <recommendedName>
        <fullName evidence="4">TPM domain-containing protein</fullName>
    </recommendedName>
</protein>
<dbReference type="EMBL" id="CADCWJ010000701">
    <property type="protein sequence ID" value="CAA9579276.1"/>
    <property type="molecule type" value="Genomic_DNA"/>
</dbReference>
<feature type="transmembrane region" description="Helical" evidence="2">
    <location>
        <begin position="283"/>
        <end position="307"/>
    </location>
</feature>
<keyword evidence="2" id="KW-1133">Transmembrane helix</keyword>
<dbReference type="AlphaFoldDB" id="A0A6J4VH23"/>
<feature type="transmembrane region" description="Helical" evidence="2">
    <location>
        <begin position="313"/>
        <end position="332"/>
    </location>
</feature>
<gene>
    <name evidence="3" type="ORF">AVDCRST_MAG87-3167</name>
</gene>
<dbReference type="Gene3D" id="3.10.310.50">
    <property type="match status" value="1"/>
</dbReference>
<name>A0A6J4VH23_9BACT</name>
<feature type="region of interest" description="Disordered" evidence="1">
    <location>
        <begin position="37"/>
        <end position="61"/>
    </location>
</feature>
<proteinExistence type="predicted"/>
<sequence length="380" mass="40837">MSRSFSVRTKALPALTHGWALVAALVVVMAMCGTSTAQSSNPFDGTAPTPTPVPPGAGRGDIEFGPIREVGPRLRKALGGDDDLSPFMHLIEDPLGVLSKDQASELADDAQRLTAHGIPTMVIIRDSTRTREESAIDADELRARHALESTPGADDGLLFLVTRPRGPQGSRGSRQSMFLTISPGANTLPKGGLNDASLQEVQDRFIRPRMRFGLLADGLRVGMRKIIYLETYYPDPLPPLTSLQIAVRSALDVVAPIVTITGVGSVVAAWRRRGLQISARRSATWFPNVLALALAGFAVTSLAISSVYSQSRLGIVAVLVLTLVIAAHVRLLRRRPDITSQRSRVIHTSPRPAPTKARSLRPTRITPGSNRSPVATTPIR</sequence>
<feature type="compositionally biased region" description="Polar residues" evidence="1">
    <location>
        <begin position="366"/>
        <end position="380"/>
    </location>
</feature>
<accession>A0A6J4VH23</accession>